<dbReference type="GO" id="GO:0001228">
    <property type="term" value="F:DNA-binding transcription activator activity, RNA polymerase II-specific"/>
    <property type="evidence" value="ECO:0007669"/>
    <property type="project" value="TreeGrafter"/>
</dbReference>
<dbReference type="SMART" id="SM00338">
    <property type="entry name" value="BRLZ"/>
    <property type="match status" value="1"/>
</dbReference>
<evidence type="ECO:0000256" key="1">
    <source>
        <dbReference type="ARBA" id="ARBA00004123"/>
    </source>
</evidence>
<dbReference type="PROSITE" id="PS00036">
    <property type="entry name" value="BZIP_BASIC"/>
    <property type="match status" value="1"/>
</dbReference>
<dbReference type="GO" id="GO:0090575">
    <property type="term" value="C:RNA polymerase II transcription regulator complex"/>
    <property type="evidence" value="ECO:0007669"/>
    <property type="project" value="TreeGrafter"/>
</dbReference>
<feature type="compositionally biased region" description="Polar residues" evidence="5">
    <location>
        <begin position="101"/>
        <end position="119"/>
    </location>
</feature>
<dbReference type="OrthoDB" id="4940293at2759"/>
<dbReference type="InterPro" id="IPR046347">
    <property type="entry name" value="bZIP_sf"/>
</dbReference>
<dbReference type="AlphaFoldDB" id="A0A1G4JHL3"/>
<dbReference type="EMBL" id="LT598448">
    <property type="protein sequence ID" value="SCU89703.1"/>
    <property type="molecule type" value="Genomic_DNA"/>
</dbReference>
<feature type="domain" description="BZIP" evidence="6">
    <location>
        <begin position="148"/>
        <end position="206"/>
    </location>
</feature>
<evidence type="ECO:0000256" key="5">
    <source>
        <dbReference type="SAM" id="MobiDB-lite"/>
    </source>
</evidence>
<evidence type="ECO:0000256" key="4">
    <source>
        <dbReference type="ARBA" id="ARBA00023242"/>
    </source>
</evidence>
<evidence type="ECO:0000256" key="3">
    <source>
        <dbReference type="ARBA" id="ARBA00023163"/>
    </source>
</evidence>
<evidence type="ECO:0000256" key="2">
    <source>
        <dbReference type="ARBA" id="ARBA00023015"/>
    </source>
</evidence>
<dbReference type="PROSITE" id="PS50217">
    <property type="entry name" value="BZIP"/>
    <property type="match status" value="1"/>
</dbReference>
<name>A0A1G4JHL3_9SACH</name>
<keyword evidence="2" id="KW-0805">Transcription regulation</keyword>
<proteinExistence type="predicted"/>
<feature type="region of interest" description="Disordered" evidence="5">
    <location>
        <begin position="101"/>
        <end position="163"/>
    </location>
</feature>
<comment type="subcellular location">
    <subcellularLocation>
        <location evidence="1">Nucleus</location>
    </subcellularLocation>
</comment>
<dbReference type="PANTHER" id="PTHR40621">
    <property type="entry name" value="TRANSCRIPTION FACTOR KAPC-RELATED"/>
    <property type="match status" value="1"/>
</dbReference>
<dbReference type="Proteomes" id="UP000189911">
    <property type="component" value="Chromosome D"/>
</dbReference>
<keyword evidence="4" id="KW-0539">Nucleus</keyword>
<evidence type="ECO:0000259" key="6">
    <source>
        <dbReference type="PROSITE" id="PS50217"/>
    </source>
</evidence>
<organism evidence="7 8">
    <name type="scientific">Lachancea nothofagi CBS 11611</name>
    <dbReference type="NCBI Taxonomy" id="1266666"/>
    <lineage>
        <taxon>Eukaryota</taxon>
        <taxon>Fungi</taxon>
        <taxon>Dikarya</taxon>
        <taxon>Ascomycota</taxon>
        <taxon>Saccharomycotina</taxon>
        <taxon>Saccharomycetes</taxon>
        <taxon>Saccharomycetales</taxon>
        <taxon>Saccharomycetaceae</taxon>
        <taxon>Lachancea</taxon>
    </lineage>
</organism>
<sequence length="318" mass="35690">MDDKLKIALFSSMEIEPTSGNSVSSDCDMFASEHRGQNKRGSGQQAIDHNLGFDFNKYSPAADNDSRAGLKSGEALFSGMELGNPNFQELLTWNTEEALSITPPLSNSPEISHENGSNDDSTKINESHDHTTQADQDEPISEKDVMARKKAQNRAAQKAFRERKEAKLKELEAKLLTSERDKQALHREIEELKQQNLEIATENRLLSRKNDALPSPDLLANTRKPAKFHFPTQNEFIESAAADHCVPLELPLLNTSYEHGGRKLLTLPATWEYLNDVSQDQDFDVYSVMQNLKGLEICHGHGPAYRQDVVDDLVRQCQ</sequence>
<keyword evidence="3" id="KW-0804">Transcription</keyword>
<gene>
    <name evidence="7" type="ORF">LANO_0D06062G</name>
</gene>
<dbReference type="SUPFAM" id="SSF57959">
    <property type="entry name" value="Leucine zipper domain"/>
    <property type="match status" value="1"/>
</dbReference>
<evidence type="ECO:0000313" key="7">
    <source>
        <dbReference type="EMBL" id="SCU89703.1"/>
    </source>
</evidence>
<accession>A0A1G4JHL3</accession>
<dbReference type="InterPro" id="IPR050936">
    <property type="entry name" value="AP-1-like"/>
</dbReference>
<evidence type="ECO:0000313" key="8">
    <source>
        <dbReference type="Proteomes" id="UP000189911"/>
    </source>
</evidence>
<dbReference type="InterPro" id="IPR004827">
    <property type="entry name" value="bZIP"/>
</dbReference>
<dbReference type="PANTHER" id="PTHR40621:SF8">
    <property type="entry name" value="AP-1-LIKE TRANSCRIPTION FACTOR YAP3"/>
    <property type="match status" value="1"/>
</dbReference>
<reference evidence="8" key="1">
    <citation type="submission" date="2016-03" db="EMBL/GenBank/DDBJ databases">
        <authorList>
            <person name="Devillers Hugo."/>
        </authorList>
    </citation>
    <scope>NUCLEOTIDE SEQUENCE [LARGE SCALE GENOMIC DNA]</scope>
</reference>
<feature type="compositionally biased region" description="Basic and acidic residues" evidence="5">
    <location>
        <begin position="120"/>
        <end position="132"/>
    </location>
</feature>
<dbReference type="GO" id="GO:0000976">
    <property type="term" value="F:transcription cis-regulatory region binding"/>
    <property type="evidence" value="ECO:0007669"/>
    <property type="project" value="InterPro"/>
</dbReference>
<keyword evidence="8" id="KW-1185">Reference proteome</keyword>
<dbReference type="Gene3D" id="1.20.5.170">
    <property type="match status" value="1"/>
</dbReference>
<dbReference type="CDD" id="cd14688">
    <property type="entry name" value="bZIP_YAP"/>
    <property type="match status" value="1"/>
</dbReference>
<protein>
    <submittedName>
        <fullName evidence="7">LANO_0D06062g1_1</fullName>
    </submittedName>
</protein>